<dbReference type="OrthoDB" id="268428at2759"/>
<comment type="subunit">
    <text evidence="5">Component of the proteasome complex.</text>
</comment>
<evidence type="ECO:0000256" key="4">
    <source>
        <dbReference type="ARBA" id="ARBA00026071"/>
    </source>
</evidence>
<dbReference type="SUPFAM" id="SSF56235">
    <property type="entry name" value="N-terminal nucleophile aminohydrolases (Ntn hydrolases)"/>
    <property type="match status" value="1"/>
</dbReference>
<dbReference type="GO" id="GO:0043161">
    <property type="term" value="P:proteasome-mediated ubiquitin-dependent protein catabolic process"/>
    <property type="evidence" value="ECO:0007669"/>
    <property type="project" value="UniProtKB-ARBA"/>
</dbReference>
<dbReference type="PANTHER" id="PTHR32194:SF2">
    <property type="entry name" value="PROTEASOME SUBUNIT BETA TYPE-1"/>
    <property type="match status" value="1"/>
</dbReference>
<organism evidence="6 7">
    <name type="scientific">[Candida] railenensis</name>
    <dbReference type="NCBI Taxonomy" id="45579"/>
    <lineage>
        <taxon>Eukaryota</taxon>
        <taxon>Fungi</taxon>
        <taxon>Dikarya</taxon>
        <taxon>Ascomycota</taxon>
        <taxon>Saccharomycotina</taxon>
        <taxon>Pichiomycetes</taxon>
        <taxon>Debaryomycetaceae</taxon>
        <taxon>Kurtzmaniella</taxon>
    </lineage>
</organism>
<protein>
    <recommendedName>
        <fullName evidence="5">Proteasome subunit beta</fullName>
    </recommendedName>
</protein>
<comment type="subcellular location">
    <subcellularLocation>
        <location evidence="5">Cytoplasm</location>
    </subcellularLocation>
    <subcellularLocation>
        <location evidence="5">Nucleus</location>
    </subcellularLocation>
</comment>
<dbReference type="InterPro" id="IPR001353">
    <property type="entry name" value="Proteasome_sua/b"/>
</dbReference>
<sequence length="195" mass="21976">MDIILGIRVQEGTIIAASKAATRGISILKDTDDKTRILNTHNLVAFTGESGDTVHFTEYIQANIQLHTMRENDLELSPSAVASFVRNQLATSLRSRKPYQVNVLLAGYDVKTNTPTLNWIDYLGTQTELPYGAHGYAAFYCSSLLDRHYRTDMNIDEGLKLLDDCLEELERRMPIDFKGCYIKVVDKDGVRDITK</sequence>
<evidence type="ECO:0000256" key="2">
    <source>
        <dbReference type="ARBA" id="ARBA00022942"/>
    </source>
</evidence>
<dbReference type="GO" id="GO:0010499">
    <property type="term" value="P:proteasomal ubiquitin-independent protein catabolic process"/>
    <property type="evidence" value="ECO:0007669"/>
    <property type="project" value="UniProtKB-ARBA"/>
</dbReference>
<dbReference type="EMBL" id="CAKXYY010000004">
    <property type="protein sequence ID" value="CAH2351841.1"/>
    <property type="molecule type" value="Genomic_DNA"/>
</dbReference>
<dbReference type="FunFam" id="3.60.20.10:FF:000008">
    <property type="entry name" value="Proteasome subunit beta type-4"/>
    <property type="match status" value="1"/>
</dbReference>
<dbReference type="InterPro" id="IPR035206">
    <property type="entry name" value="Proteasome_beta2"/>
</dbReference>
<dbReference type="CDD" id="cd03758">
    <property type="entry name" value="proteasome_beta_type_2"/>
    <property type="match status" value="1"/>
</dbReference>
<dbReference type="PROSITE" id="PS51476">
    <property type="entry name" value="PROTEASOME_BETA_2"/>
    <property type="match status" value="1"/>
</dbReference>
<comment type="function">
    <text evidence="5">Component of the proteasome, a multicatalytic proteinase complex which is characterized by its ability to cleave peptides with Arg, Phe, Tyr, Leu, and Glu adjacent to the leaving group at neutral or slightly basic pH. The proteasome has an ATP-dependent proteolytic activity.</text>
</comment>
<evidence type="ECO:0000256" key="1">
    <source>
        <dbReference type="ARBA" id="ARBA00022490"/>
    </source>
</evidence>
<comment type="similarity">
    <text evidence="5">Belongs to the peptidase T1B family.</text>
</comment>
<dbReference type="GO" id="GO:0005634">
    <property type="term" value="C:nucleus"/>
    <property type="evidence" value="ECO:0007669"/>
    <property type="project" value="UniProtKB-SubCell"/>
</dbReference>
<evidence type="ECO:0000313" key="6">
    <source>
        <dbReference type="EMBL" id="CAH2351841.1"/>
    </source>
</evidence>
<dbReference type="InterPro" id="IPR016050">
    <property type="entry name" value="Proteasome_bsu_CS"/>
</dbReference>
<dbReference type="GO" id="GO:0019774">
    <property type="term" value="C:proteasome core complex, beta-subunit complex"/>
    <property type="evidence" value="ECO:0007669"/>
    <property type="project" value="UniProtKB-ARBA"/>
</dbReference>
<reference evidence="6" key="1">
    <citation type="submission" date="2022-03" db="EMBL/GenBank/DDBJ databases">
        <authorList>
            <person name="Legras J.-L."/>
            <person name="Devillers H."/>
            <person name="Grondin C."/>
        </authorList>
    </citation>
    <scope>NUCLEOTIDE SEQUENCE</scope>
    <source>
        <strain evidence="6">CLIB 1423</strain>
    </source>
</reference>
<proteinExistence type="inferred from homology"/>
<dbReference type="PROSITE" id="PS00854">
    <property type="entry name" value="PROTEASOME_BETA_1"/>
    <property type="match status" value="1"/>
</dbReference>
<comment type="subunit">
    <text evidence="4">The 26S proteasome consists of a 20S proteasome core and two 19S regulatory subunits. The 20S proteasome core is composed of 28 subunits that are arranged in four stacked rings, resulting in a barrel-shaped structure. The two end rings are each formed by seven alpha subunits, and the two central rings are each formed by seven beta subunits. The catalytic chamber with the active sites is on the inside of the barrel.</text>
</comment>
<dbReference type="PANTHER" id="PTHR32194">
    <property type="entry name" value="METALLOPROTEASE TLDD"/>
    <property type="match status" value="1"/>
</dbReference>
<keyword evidence="3 5" id="KW-0539">Nucleus</keyword>
<keyword evidence="2 5" id="KW-0647">Proteasome</keyword>
<evidence type="ECO:0000256" key="3">
    <source>
        <dbReference type="ARBA" id="ARBA00023242"/>
    </source>
</evidence>
<evidence type="ECO:0000313" key="7">
    <source>
        <dbReference type="Proteomes" id="UP000837801"/>
    </source>
</evidence>
<accession>A0A9P0QM83</accession>
<name>A0A9P0QM83_9ASCO</name>
<comment type="caution">
    <text evidence="6">The sequence shown here is derived from an EMBL/GenBank/DDBJ whole genome shotgun (WGS) entry which is preliminary data.</text>
</comment>
<dbReference type="Gene3D" id="3.60.20.10">
    <property type="entry name" value="Glutamine Phosphoribosylpyrophosphate, subunit 1, domain 1"/>
    <property type="match status" value="1"/>
</dbReference>
<gene>
    <name evidence="6" type="ORF">CLIB1423_04S07162</name>
</gene>
<keyword evidence="7" id="KW-1185">Reference proteome</keyword>
<keyword evidence="1 5" id="KW-0963">Cytoplasm</keyword>
<dbReference type="InterPro" id="IPR029055">
    <property type="entry name" value="Ntn_hydrolases_N"/>
</dbReference>
<dbReference type="AlphaFoldDB" id="A0A9P0QM83"/>
<dbReference type="Pfam" id="PF00227">
    <property type="entry name" value="Proteasome"/>
    <property type="match status" value="1"/>
</dbReference>
<dbReference type="InterPro" id="IPR023333">
    <property type="entry name" value="Proteasome_suB-type"/>
</dbReference>
<evidence type="ECO:0000256" key="5">
    <source>
        <dbReference type="RuleBase" id="RU004203"/>
    </source>
</evidence>
<dbReference type="GO" id="GO:0005737">
    <property type="term" value="C:cytoplasm"/>
    <property type="evidence" value="ECO:0007669"/>
    <property type="project" value="UniProtKB-SubCell"/>
</dbReference>
<dbReference type="Proteomes" id="UP000837801">
    <property type="component" value="Unassembled WGS sequence"/>
</dbReference>